<dbReference type="EMBL" id="CP031003">
    <property type="protein sequence ID" value="AXN36210.1"/>
    <property type="molecule type" value="Genomic_DNA"/>
</dbReference>
<protein>
    <submittedName>
        <fullName evidence="1">Uncharacterized protein</fullName>
    </submittedName>
</protein>
<dbReference type="Proteomes" id="UP000257607">
    <property type="component" value="Chromosome"/>
</dbReference>
<sequence>MQPIKLKIDSKYESVVLTVQQYGYYDGPKCDNPGCNSELGHLIDDWQTNATDLKADQNELNMSDEDFEKLIGAIYVADVIEYEGSNTNAK</sequence>
<gene>
    <name evidence="1" type="ORF">DT351_07435</name>
</gene>
<organism evidence="1 2">
    <name type="scientific">Latilactobacillus curvatus</name>
    <name type="common">Lactobacillus curvatus</name>
    <dbReference type="NCBI Taxonomy" id="28038"/>
    <lineage>
        <taxon>Bacteria</taxon>
        <taxon>Bacillati</taxon>
        <taxon>Bacillota</taxon>
        <taxon>Bacilli</taxon>
        <taxon>Lactobacillales</taxon>
        <taxon>Lactobacillaceae</taxon>
        <taxon>Latilactobacillus</taxon>
    </lineage>
</organism>
<dbReference type="AlphaFoldDB" id="A0A385AEX4"/>
<proteinExistence type="predicted"/>
<reference evidence="1 2" key="1">
    <citation type="submission" date="2018-07" db="EMBL/GenBank/DDBJ databases">
        <title>Lactobacillus curvatus genome sequence.</title>
        <authorList>
            <person name="Prechtl R."/>
        </authorList>
    </citation>
    <scope>NUCLEOTIDE SEQUENCE [LARGE SCALE GENOMIC DNA]</scope>
    <source>
        <strain evidence="1 2">TMW 1.1928</strain>
    </source>
</reference>
<evidence type="ECO:0000313" key="1">
    <source>
        <dbReference type="EMBL" id="AXN36210.1"/>
    </source>
</evidence>
<accession>A0A385AEX4</accession>
<name>A0A385AEX4_LATCU</name>
<evidence type="ECO:0000313" key="2">
    <source>
        <dbReference type="Proteomes" id="UP000257607"/>
    </source>
</evidence>
<dbReference type="RefSeq" id="WP_076647257.1">
    <property type="nucleotide sequence ID" value="NZ_CP031003.1"/>
</dbReference>